<evidence type="ECO:0000256" key="13">
    <source>
        <dbReference type="ARBA" id="ARBA00023209"/>
    </source>
</evidence>
<keyword evidence="11" id="KW-0443">Lipid metabolism</keyword>
<feature type="transmembrane region" description="Helical" evidence="17">
    <location>
        <begin position="154"/>
        <end position="171"/>
    </location>
</feature>
<keyword evidence="9 17" id="KW-0812">Transmembrane</keyword>
<accession>A0A7V1LJP5</accession>
<evidence type="ECO:0000256" key="16">
    <source>
        <dbReference type="RuleBase" id="RU003750"/>
    </source>
</evidence>
<proteinExistence type="inferred from homology"/>
<evidence type="ECO:0000256" key="12">
    <source>
        <dbReference type="ARBA" id="ARBA00023136"/>
    </source>
</evidence>
<feature type="transmembrane region" description="Helical" evidence="17">
    <location>
        <begin position="96"/>
        <end position="117"/>
    </location>
</feature>
<evidence type="ECO:0000256" key="9">
    <source>
        <dbReference type="ARBA" id="ARBA00022692"/>
    </source>
</evidence>
<dbReference type="GO" id="GO:0008654">
    <property type="term" value="P:phospholipid biosynthetic process"/>
    <property type="evidence" value="ECO:0007669"/>
    <property type="project" value="UniProtKB-KW"/>
</dbReference>
<gene>
    <name evidence="18" type="primary">pssA</name>
    <name evidence="18" type="ORF">ENJ10_00860</name>
</gene>
<keyword evidence="14" id="KW-1208">Phospholipid metabolism</keyword>
<feature type="transmembrane region" description="Helical" evidence="17">
    <location>
        <begin position="216"/>
        <end position="233"/>
    </location>
</feature>
<dbReference type="NCBIfam" id="TIGR00473">
    <property type="entry name" value="pssA"/>
    <property type="match status" value="1"/>
</dbReference>
<evidence type="ECO:0000256" key="4">
    <source>
        <dbReference type="ARBA" id="ARBA00010441"/>
    </source>
</evidence>
<feature type="transmembrane region" description="Helical" evidence="17">
    <location>
        <begin position="192"/>
        <end position="210"/>
    </location>
</feature>
<evidence type="ECO:0000256" key="10">
    <source>
        <dbReference type="ARBA" id="ARBA00022989"/>
    </source>
</evidence>
<keyword evidence="12 17" id="KW-0472">Membrane</keyword>
<dbReference type="InterPro" id="IPR043130">
    <property type="entry name" value="CDP-OH_PTrfase_TM_dom"/>
</dbReference>
<evidence type="ECO:0000256" key="7">
    <source>
        <dbReference type="ARBA" id="ARBA00022516"/>
    </source>
</evidence>
<evidence type="ECO:0000256" key="8">
    <source>
        <dbReference type="ARBA" id="ARBA00022679"/>
    </source>
</evidence>
<dbReference type="InterPro" id="IPR004533">
    <property type="entry name" value="CDP-diaglyc--ser_O-PTrfase"/>
</dbReference>
<evidence type="ECO:0000256" key="11">
    <source>
        <dbReference type="ARBA" id="ARBA00023098"/>
    </source>
</evidence>
<sequence>MIRISRSIVPNFFTVGNMLGGFLAIVFAVDKGDVIFASWMIVLAGFLDAVDGKVARITNSASKFGVEYDSLADVVSFGVAPSILIYEFYFKQVDDIGFLISFFPLLFGSIRLARFNVQLTGFSKSHFKGLPIPAAAFTLVGYIMFMHFFFEGEVFPRGLFAVTLLVSLLMVSNVRYEVMPPLSFRGGVRQKVVISLLIIAGILLVLYPMAILFPMMLTYIFSGMVITLFHLNTRKKDKRKKLKTD</sequence>
<dbReference type="EC" id="2.7.8.8" evidence="5"/>
<feature type="transmembrane region" description="Helical" evidence="17">
    <location>
        <begin position="12"/>
        <end position="28"/>
    </location>
</feature>
<comment type="catalytic activity">
    <reaction evidence="1">
        <text>a CDP-1,2-diacyl-sn-glycerol + L-serine = a 1,2-diacyl-sn-glycero-3-phospho-L-serine + CMP + H(+)</text>
        <dbReference type="Rhea" id="RHEA:16913"/>
        <dbReference type="ChEBI" id="CHEBI:15378"/>
        <dbReference type="ChEBI" id="CHEBI:33384"/>
        <dbReference type="ChEBI" id="CHEBI:57262"/>
        <dbReference type="ChEBI" id="CHEBI:58332"/>
        <dbReference type="ChEBI" id="CHEBI:60377"/>
        <dbReference type="EC" id="2.7.8.8"/>
    </reaction>
</comment>
<organism evidence="18">
    <name type="scientific">Caldithrix abyssi</name>
    <dbReference type="NCBI Taxonomy" id="187145"/>
    <lineage>
        <taxon>Bacteria</taxon>
        <taxon>Pseudomonadati</taxon>
        <taxon>Calditrichota</taxon>
        <taxon>Calditrichia</taxon>
        <taxon>Calditrichales</taxon>
        <taxon>Calditrichaceae</taxon>
        <taxon>Caldithrix</taxon>
    </lineage>
</organism>
<dbReference type="Proteomes" id="UP000886005">
    <property type="component" value="Unassembled WGS sequence"/>
</dbReference>
<dbReference type="PROSITE" id="PS00379">
    <property type="entry name" value="CDP_ALCOHOL_P_TRANSF"/>
    <property type="match status" value="1"/>
</dbReference>
<name>A0A7V1LJP5_CALAY</name>
<evidence type="ECO:0000256" key="5">
    <source>
        <dbReference type="ARBA" id="ARBA00013174"/>
    </source>
</evidence>
<evidence type="ECO:0000256" key="3">
    <source>
        <dbReference type="ARBA" id="ARBA00004308"/>
    </source>
</evidence>
<feature type="transmembrane region" description="Helical" evidence="17">
    <location>
        <begin position="129"/>
        <end position="148"/>
    </location>
</feature>
<evidence type="ECO:0000256" key="15">
    <source>
        <dbReference type="ARBA" id="ARBA00032361"/>
    </source>
</evidence>
<comment type="subcellular location">
    <subcellularLocation>
        <location evidence="3">Endomembrane system</location>
    </subcellularLocation>
    <subcellularLocation>
        <location evidence="2">Membrane</location>
        <topology evidence="2">Multi-pass membrane protein</topology>
    </subcellularLocation>
</comment>
<dbReference type="Pfam" id="PF01066">
    <property type="entry name" value="CDP-OH_P_transf"/>
    <property type="match status" value="1"/>
</dbReference>
<evidence type="ECO:0000313" key="18">
    <source>
        <dbReference type="EMBL" id="HED09214.1"/>
    </source>
</evidence>
<protein>
    <recommendedName>
        <fullName evidence="6">CDP-diacylglycerol--serine O-phosphatidyltransferase</fullName>
        <ecNumber evidence="5">2.7.8.8</ecNumber>
    </recommendedName>
    <alternativeName>
        <fullName evidence="15">Phosphatidylserine synthase</fullName>
    </alternativeName>
</protein>
<dbReference type="GO" id="GO:0016020">
    <property type="term" value="C:membrane"/>
    <property type="evidence" value="ECO:0007669"/>
    <property type="project" value="UniProtKB-SubCell"/>
</dbReference>
<evidence type="ECO:0000256" key="1">
    <source>
        <dbReference type="ARBA" id="ARBA00000287"/>
    </source>
</evidence>
<evidence type="ECO:0000256" key="17">
    <source>
        <dbReference type="SAM" id="Phobius"/>
    </source>
</evidence>
<dbReference type="GO" id="GO:0012505">
    <property type="term" value="C:endomembrane system"/>
    <property type="evidence" value="ECO:0007669"/>
    <property type="project" value="UniProtKB-SubCell"/>
</dbReference>
<keyword evidence="7" id="KW-0444">Lipid biosynthesis</keyword>
<keyword evidence="8 16" id="KW-0808">Transferase</keyword>
<comment type="caution">
    <text evidence="18">The sequence shown here is derived from an EMBL/GenBank/DDBJ whole genome shotgun (WGS) entry which is preliminary data.</text>
</comment>
<dbReference type="InterPro" id="IPR000462">
    <property type="entry name" value="CDP-OH_P_trans"/>
</dbReference>
<reference evidence="18" key="1">
    <citation type="journal article" date="2020" name="mSystems">
        <title>Genome- and Community-Level Interaction Insights into Carbon Utilization and Element Cycling Functions of Hydrothermarchaeota in Hydrothermal Sediment.</title>
        <authorList>
            <person name="Zhou Z."/>
            <person name="Liu Y."/>
            <person name="Xu W."/>
            <person name="Pan J."/>
            <person name="Luo Z.H."/>
            <person name="Li M."/>
        </authorList>
    </citation>
    <scope>NUCLEOTIDE SEQUENCE [LARGE SCALE GENOMIC DNA]</scope>
    <source>
        <strain evidence="18">HyVt-456</strain>
    </source>
</reference>
<dbReference type="InterPro" id="IPR048254">
    <property type="entry name" value="CDP_ALCOHOL_P_TRANSF_CS"/>
</dbReference>
<keyword evidence="10 17" id="KW-1133">Transmembrane helix</keyword>
<dbReference type="AlphaFoldDB" id="A0A7V1LJP5"/>
<dbReference type="EMBL" id="DRLD01000023">
    <property type="protein sequence ID" value="HED09214.1"/>
    <property type="molecule type" value="Genomic_DNA"/>
</dbReference>
<evidence type="ECO:0000256" key="2">
    <source>
        <dbReference type="ARBA" id="ARBA00004141"/>
    </source>
</evidence>
<dbReference type="GO" id="GO:0003882">
    <property type="term" value="F:CDP-diacylglycerol-serine O-phosphatidyltransferase activity"/>
    <property type="evidence" value="ECO:0007669"/>
    <property type="project" value="UniProtKB-EC"/>
</dbReference>
<evidence type="ECO:0000256" key="6">
    <source>
        <dbReference type="ARBA" id="ARBA00017171"/>
    </source>
</evidence>
<comment type="similarity">
    <text evidence="4 16">Belongs to the CDP-alcohol phosphatidyltransferase class-I family.</text>
</comment>
<evidence type="ECO:0000256" key="14">
    <source>
        <dbReference type="ARBA" id="ARBA00023264"/>
    </source>
</evidence>
<keyword evidence="13" id="KW-0594">Phospholipid biosynthesis</keyword>
<dbReference type="Gene3D" id="1.20.120.1760">
    <property type="match status" value="1"/>
</dbReference>